<evidence type="ECO:0000256" key="6">
    <source>
        <dbReference type="PIRNR" id="PIRNR002889"/>
    </source>
</evidence>
<protein>
    <recommendedName>
        <fullName evidence="3 6">Flagellar basal body rod protein FlgB</fullName>
    </recommendedName>
</protein>
<dbReference type="eggNOG" id="COG1815">
    <property type="taxonomic scope" value="Bacteria"/>
</dbReference>
<dbReference type="InterPro" id="IPR006300">
    <property type="entry name" value="FlgB"/>
</dbReference>
<dbReference type="STRING" id="697281.Mahau_0849"/>
<keyword evidence="8" id="KW-0966">Cell projection</keyword>
<reference evidence="8 9" key="2">
    <citation type="journal article" date="2011" name="Stand. Genomic Sci.">
        <title>Complete genome sequence of Mahella australiensis type strain (50-1 BON).</title>
        <authorList>
            <person name="Sikorski J."/>
            <person name="Teshima H."/>
            <person name="Nolan M."/>
            <person name="Lucas S."/>
            <person name="Hammon N."/>
            <person name="Deshpande S."/>
            <person name="Cheng J.F."/>
            <person name="Pitluck S."/>
            <person name="Liolios K."/>
            <person name="Pagani I."/>
            <person name="Ivanova N."/>
            <person name="Huntemann M."/>
            <person name="Mavromatis K."/>
            <person name="Ovchinikova G."/>
            <person name="Pati A."/>
            <person name="Tapia R."/>
            <person name="Han C."/>
            <person name="Goodwin L."/>
            <person name="Chen A."/>
            <person name="Palaniappan K."/>
            <person name="Land M."/>
            <person name="Hauser L."/>
            <person name="Ngatchou-Djao O.D."/>
            <person name="Rohde M."/>
            <person name="Pukall R."/>
            <person name="Spring S."/>
            <person name="Abt B."/>
            <person name="Goker M."/>
            <person name="Detter J.C."/>
            <person name="Woyke T."/>
            <person name="Bristow J."/>
            <person name="Markowitz V."/>
            <person name="Hugenholtz P."/>
            <person name="Eisen J.A."/>
            <person name="Kyrpides N.C."/>
            <person name="Klenk H.P."/>
            <person name="Lapidus A."/>
        </authorList>
    </citation>
    <scope>NUCLEOTIDE SEQUENCE [LARGE SCALE GENOMIC DNA]</scope>
    <source>
        <strain evidence="9">DSM 15567 / CIP 107919 / 50-1 BON</strain>
    </source>
</reference>
<keyword evidence="4 6" id="KW-0975">Bacterial flagellum</keyword>
<dbReference type="PIRSF" id="PIRSF002889">
    <property type="entry name" value="Rod_FlgB"/>
    <property type="match status" value="1"/>
</dbReference>
<evidence type="ECO:0000256" key="1">
    <source>
        <dbReference type="ARBA" id="ARBA00004117"/>
    </source>
</evidence>
<evidence type="ECO:0000313" key="8">
    <source>
        <dbReference type="EMBL" id="AEE96047.1"/>
    </source>
</evidence>
<dbReference type="RefSeq" id="WP_013780477.1">
    <property type="nucleotide sequence ID" value="NC_015520.1"/>
</dbReference>
<dbReference type="OrthoDB" id="9792068at2"/>
<dbReference type="InterPro" id="IPR001444">
    <property type="entry name" value="Flag_bb_rod_N"/>
</dbReference>
<organism evidence="8 9">
    <name type="scientific">Mahella australiensis (strain DSM 15567 / CIP 107919 / 50-1 BON)</name>
    <dbReference type="NCBI Taxonomy" id="697281"/>
    <lineage>
        <taxon>Bacteria</taxon>
        <taxon>Bacillati</taxon>
        <taxon>Bacillota</taxon>
        <taxon>Clostridia</taxon>
        <taxon>Thermoanaerobacterales</taxon>
        <taxon>Thermoanaerobacterales Family IV. Incertae Sedis</taxon>
        <taxon>Mahella</taxon>
    </lineage>
</organism>
<dbReference type="GO" id="GO:0030694">
    <property type="term" value="C:bacterial-type flagellum basal body, rod"/>
    <property type="evidence" value="ECO:0007669"/>
    <property type="project" value="InterPro"/>
</dbReference>
<evidence type="ECO:0000256" key="3">
    <source>
        <dbReference type="ARBA" id="ARBA00014376"/>
    </source>
</evidence>
<name>F4A1L3_MAHA5</name>
<comment type="similarity">
    <text evidence="2 6">Belongs to the flagella basal body rod proteins family.</text>
</comment>
<feature type="domain" description="Flagellar basal body rod protein N-terminal" evidence="7">
    <location>
        <begin position="27"/>
        <end position="41"/>
    </location>
</feature>
<dbReference type="AlphaFoldDB" id="F4A1L3"/>
<dbReference type="Pfam" id="PF00460">
    <property type="entry name" value="Flg_bb_rod"/>
    <property type="match status" value="1"/>
</dbReference>
<dbReference type="KEGG" id="mas:Mahau_0849"/>
<dbReference type="NCBIfam" id="TIGR01396">
    <property type="entry name" value="FlgB"/>
    <property type="match status" value="1"/>
</dbReference>
<keyword evidence="8" id="KW-0282">Flagellum</keyword>
<proteinExistence type="inferred from homology"/>
<evidence type="ECO:0000256" key="4">
    <source>
        <dbReference type="ARBA" id="ARBA00023143"/>
    </source>
</evidence>
<evidence type="ECO:0000256" key="2">
    <source>
        <dbReference type="ARBA" id="ARBA00009677"/>
    </source>
</evidence>
<evidence type="ECO:0000256" key="5">
    <source>
        <dbReference type="ARBA" id="ARBA00024934"/>
    </source>
</evidence>
<dbReference type="EMBL" id="CP002360">
    <property type="protein sequence ID" value="AEE96047.1"/>
    <property type="molecule type" value="Genomic_DNA"/>
</dbReference>
<dbReference type="PANTHER" id="PTHR30435">
    <property type="entry name" value="FLAGELLAR PROTEIN"/>
    <property type="match status" value="1"/>
</dbReference>
<gene>
    <name evidence="8" type="ordered locus">Mahau_0849</name>
</gene>
<accession>F4A1L3</accession>
<sequence length="137" mass="14822">MNFVNGETAQIGVLSKALDGLWMRNQVISDNVANVDTPGFKASKVAFEDVLKGALDDNALKGKVTNIKHIPIGALSAKDVQPQVLQSQNTSMRMDGNNVDIDLEMADLAKTTIAYNAVIQKMTKEFQMLRSAINGGK</sequence>
<evidence type="ECO:0000313" key="9">
    <source>
        <dbReference type="Proteomes" id="UP000008457"/>
    </source>
</evidence>
<dbReference type="GO" id="GO:0071978">
    <property type="term" value="P:bacterial-type flagellum-dependent swarming motility"/>
    <property type="evidence" value="ECO:0007669"/>
    <property type="project" value="TreeGrafter"/>
</dbReference>
<dbReference type="Proteomes" id="UP000008457">
    <property type="component" value="Chromosome"/>
</dbReference>
<comment type="subcellular location">
    <subcellularLocation>
        <location evidence="1 6">Bacterial flagellum basal body</location>
    </subcellularLocation>
</comment>
<evidence type="ECO:0000259" key="7">
    <source>
        <dbReference type="Pfam" id="PF00460"/>
    </source>
</evidence>
<keyword evidence="9" id="KW-1185">Reference proteome</keyword>
<keyword evidence="8" id="KW-0969">Cilium</keyword>
<comment type="subunit">
    <text evidence="6">The basal body constitutes a major portion of the flagellar organelle and consists of a number of rings mounted on a central rod.</text>
</comment>
<comment type="function">
    <text evidence="5 6">Structural component of flagellum, the bacterial motility apparatus. Part of the rod structure of flagellar basal body.</text>
</comment>
<dbReference type="HOGENOM" id="CLU_125463_3_1_9"/>
<dbReference type="PANTHER" id="PTHR30435:SF19">
    <property type="entry name" value="FLAGELLAR BASAL-BODY ROD PROTEIN FLGG"/>
    <property type="match status" value="1"/>
</dbReference>
<reference evidence="9" key="1">
    <citation type="submission" date="2010-11" db="EMBL/GenBank/DDBJ databases">
        <title>The complete genome of Mahella australiensis DSM 15567.</title>
        <authorList>
            <consortium name="US DOE Joint Genome Institute (JGI-PGF)"/>
            <person name="Lucas S."/>
            <person name="Copeland A."/>
            <person name="Lapidus A."/>
            <person name="Bruce D."/>
            <person name="Goodwin L."/>
            <person name="Pitluck S."/>
            <person name="Kyrpides N."/>
            <person name="Mavromatis K."/>
            <person name="Pagani I."/>
            <person name="Ivanova N."/>
            <person name="Teshima H."/>
            <person name="Brettin T."/>
            <person name="Detter J.C."/>
            <person name="Han C."/>
            <person name="Tapia R."/>
            <person name="Land M."/>
            <person name="Hauser L."/>
            <person name="Markowitz V."/>
            <person name="Cheng J.-F."/>
            <person name="Hugenholtz P."/>
            <person name="Woyke T."/>
            <person name="Wu D."/>
            <person name="Spring S."/>
            <person name="Pukall R."/>
            <person name="Steenblock K."/>
            <person name="Schneider S."/>
            <person name="Klenk H.-P."/>
            <person name="Eisen J.A."/>
        </authorList>
    </citation>
    <scope>NUCLEOTIDE SEQUENCE [LARGE SCALE GENOMIC DNA]</scope>
    <source>
        <strain evidence="9">DSM 15567 / CIP 107919 / 50-1 BON</strain>
    </source>
</reference>